<dbReference type="GeneID" id="98179799"/>
<feature type="region of interest" description="Disordered" evidence="1">
    <location>
        <begin position="15"/>
        <end position="35"/>
    </location>
</feature>
<keyword evidence="3" id="KW-1185">Reference proteome</keyword>
<feature type="compositionally biased region" description="Acidic residues" evidence="1">
    <location>
        <begin position="211"/>
        <end position="220"/>
    </location>
</feature>
<gene>
    <name evidence="2" type="ORF">MFIFM68171_09057</name>
</gene>
<feature type="compositionally biased region" description="Basic and acidic residues" evidence="1">
    <location>
        <begin position="15"/>
        <end position="30"/>
    </location>
</feature>
<accession>A0ABQ0GM61</accession>
<name>A0ABQ0GM61_9PEZI</name>
<feature type="region of interest" description="Disordered" evidence="1">
    <location>
        <begin position="58"/>
        <end position="84"/>
    </location>
</feature>
<reference evidence="2 3" key="1">
    <citation type="submission" date="2024-09" db="EMBL/GenBank/DDBJ databases">
        <title>Itraconazole resistance in Madurella fahalii resulting from another homologue of gene encoding cytochrome P450 14-alpha sterol demethylase (CYP51).</title>
        <authorList>
            <person name="Yoshioka I."/>
            <person name="Fahal A.H."/>
            <person name="Kaneko S."/>
            <person name="Yaguchi T."/>
        </authorList>
    </citation>
    <scope>NUCLEOTIDE SEQUENCE [LARGE SCALE GENOMIC DNA]</scope>
    <source>
        <strain evidence="2 3">IFM 68171</strain>
    </source>
</reference>
<sequence length="220" mass="24295">MANLDSPQFECRERDLRSARKEWKRTKDSNAKWSNGSRHLPGISFNIYGDVVHGANASASHLAKQRPSKQSASNPYKTDKNLTKCRPSWEVPDARLRSKLFAKMELRDAASFPPLDSPTPLARRFSSSAGAASPTAAPDNFLYSFDRTESPGRPLTLGVFVKAPTSRETERLVEREYEVLDENGEALKGKRARRVLRAGGGSGVGDGDREGVEDEGFELV</sequence>
<dbReference type="EMBL" id="BAAFSV010000005">
    <property type="protein sequence ID" value="GAB1318847.1"/>
    <property type="molecule type" value="Genomic_DNA"/>
</dbReference>
<evidence type="ECO:0000256" key="1">
    <source>
        <dbReference type="SAM" id="MobiDB-lite"/>
    </source>
</evidence>
<evidence type="ECO:0000313" key="2">
    <source>
        <dbReference type="EMBL" id="GAB1318847.1"/>
    </source>
</evidence>
<evidence type="ECO:0000313" key="3">
    <source>
        <dbReference type="Proteomes" id="UP001628179"/>
    </source>
</evidence>
<organism evidence="2 3">
    <name type="scientific">Madurella fahalii</name>
    <dbReference type="NCBI Taxonomy" id="1157608"/>
    <lineage>
        <taxon>Eukaryota</taxon>
        <taxon>Fungi</taxon>
        <taxon>Dikarya</taxon>
        <taxon>Ascomycota</taxon>
        <taxon>Pezizomycotina</taxon>
        <taxon>Sordariomycetes</taxon>
        <taxon>Sordariomycetidae</taxon>
        <taxon>Sordariales</taxon>
        <taxon>Sordariales incertae sedis</taxon>
        <taxon>Madurella</taxon>
    </lineage>
</organism>
<comment type="caution">
    <text evidence="2">The sequence shown here is derived from an EMBL/GenBank/DDBJ whole genome shotgun (WGS) entry which is preliminary data.</text>
</comment>
<dbReference type="Proteomes" id="UP001628179">
    <property type="component" value="Unassembled WGS sequence"/>
</dbReference>
<feature type="region of interest" description="Disordered" evidence="1">
    <location>
        <begin position="197"/>
        <end position="220"/>
    </location>
</feature>
<dbReference type="RefSeq" id="XP_070920577.1">
    <property type="nucleotide sequence ID" value="XM_071064476.1"/>
</dbReference>
<protein>
    <submittedName>
        <fullName evidence="2">Uncharacterized protein</fullName>
    </submittedName>
</protein>
<proteinExistence type="predicted"/>